<comment type="caution">
    <text evidence="7">The sequence shown here is derived from an EMBL/GenBank/DDBJ whole genome shotgun (WGS) entry which is preliminary data.</text>
</comment>
<evidence type="ECO:0000313" key="7">
    <source>
        <dbReference type="EMBL" id="KAJ1358506.1"/>
    </source>
</evidence>
<dbReference type="AlphaFoldDB" id="A0AAD5MZB2"/>
<evidence type="ECO:0000256" key="4">
    <source>
        <dbReference type="ARBA" id="ARBA00040133"/>
    </source>
</evidence>
<dbReference type="PROSITE" id="PS50005">
    <property type="entry name" value="TPR"/>
    <property type="match status" value="1"/>
</dbReference>
<evidence type="ECO:0000256" key="1">
    <source>
        <dbReference type="ARBA" id="ARBA00022737"/>
    </source>
</evidence>
<dbReference type="EMBL" id="JAHQIW010003392">
    <property type="protein sequence ID" value="KAJ1358506.1"/>
    <property type="molecule type" value="Genomic_DNA"/>
</dbReference>
<feature type="domain" description="RNA-polymerase II-associated protein 3-like C-terminal" evidence="6">
    <location>
        <begin position="177"/>
        <end position="269"/>
    </location>
</feature>
<accession>A0AAD5MZB2</accession>
<dbReference type="InterPro" id="IPR051966">
    <property type="entry name" value="RPAP3"/>
</dbReference>
<dbReference type="InterPro" id="IPR011990">
    <property type="entry name" value="TPR-like_helical_dom_sf"/>
</dbReference>
<protein>
    <recommendedName>
        <fullName evidence="4">RNA polymerase II-associated protein 3</fullName>
    </recommendedName>
</protein>
<reference evidence="7" key="1">
    <citation type="submission" date="2021-06" db="EMBL/GenBank/DDBJ databases">
        <title>Parelaphostrongylus tenuis whole genome reference sequence.</title>
        <authorList>
            <person name="Garwood T.J."/>
            <person name="Larsen P.A."/>
            <person name="Fountain-Jones N.M."/>
            <person name="Garbe J.R."/>
            <person name="Macchietto M.G."/>
            <person name="Kania S.A."/>
            <person name="Gerhold R.W."/>
            <person name="Richards J.E."/>
            <person name="Wolf T.M."/>
        </authorList>
    </citation>
    <scope>NUCLEOTIDE SEQUENCE</scope>
    <source>
        <strain evidence="7">MNPRO001-30</strain>
        <tissue evidence="7">Meninges</tissue>
    </source>
</reference>
<dbReference type="InterPro" id="IPR025986">
    <property type="entry name" value="RPAP3-like_C"/>
</dbReference>
<dbReference type="InterPro" id="IPR019734">
    <property type="entry name" value="TPR_rpt"/>
</dbReference>
<dbReference type="SUPFAM" id="SSF48452">
    <property type="entry name" value="TPR-like"/>
    <property type="match status" value="1"/>
</dbReference>
<keyword evidence="1" id="KW-0677">Repeat</keyword>
<dbReference type="GO" id="GO:0101031">
    <property type="term" value="C:protein folding chaperone complex"/>
    <property type="evidence" value="ECO:0007669"/>
    <property type="project" value="TreeGrafter"/>
</dbReference>
<comment type="similarity">
    <text evidence="3">Belongs to the RPAP3 family.</text>
</comment>
<keyword evidence="2 5" id="KW-0802">TPR repeat</keyword>
<keyword evidence="8" id="KW-1185">Reference proteome</keyword>
<sequence length="299" mass="34401">MSDEANRLKEEGNRCFREKRYHKAIEFYNQSLQLVISAAVLGNRAQCYLNLERWSEALMDCNRALELDPKFDKALYRRALALENIGLKASAVKDLDRCLALTQSVAAQALKEKLVNERDAEIIEVECVEKGDEIRSDSDFVEIVIDIPQDVKDDHTMPECTSLATVEDDVTYHFGVPTTHRQFFKDFNELKLLAPEKFASYFLAIPSSNYCSLFGELLECEMISLLFRGLVRLLQTQKCLESQVSNCLFSLSEIPRFKLLVMFFGEDEKRDLNIVCGFMPYSDQVDIKKRFLLEESPED</sequence>
<dbReference type="PANTHER" id="PTHR46423">
    <property type="entry name" value="RNA POLYMERASE II-ASSOCIATED PROTEIN 3"/>
    <property type="match status" value="1"/>
</dbReference>
<gene>
    <name evidence="7" type="ORF">KIN20_016948</name>
</gene>
<evidence type="ECO:0000256" key="5">
    <source>
        <dbReference type="PROSITE-ProRule" id="PRU00339"/>
    </source>
</evidence>
<dbReference type="SMART" id="SM00028">
    <property type="entry name" value="TPR"/>
    <property type="match status" value="2"/>
</dbReference>
<dbReference type="Proteomes" id="UP001196413">
    <property type="component" value="Unassembled WGS sequence"/>
</dbReference>
<evidence type="ECO:0000313" key="8">
    <source>
        <dbReference type="Proteomes" id="UP001196413"/>
    </source>
</evidence>
<dbReference type="Pfam" id="PF13877">
    <property type="entry name" value="RPAP3_C"/>
    <property type="match status" value="1"/>
</dbReference>
<dbReference type="PANTHER" id="PTHR46423:SF1">
    <property type="entry name" value="RNA POLYMERASE II-ASSOCIATED PROTEIN 3"/>
    <property type="match status" value="1"/>
</dbReference>
<evidence type="ECO:0000256" key="3">
    <source>
        <dbReference type="ARBA" id="ARBA00038275"/>
    </source>
</evidence>
<dbReference type="Gene3D" id="1.25.40.10">
    <property type="entry name" value="Tetratricopeptide repeat domain"/>
    <property type="match status" value="1"/>
</dbReference>
<dbReference type="Pfam" id="PF00515">
    <property type="entry name" value="TPR_1"/>
    <property type="match status" value="1"/>
</dbReference>
<proteinExistence type="inferred from homology"/>
<name>A0AAD5MZB2_PARTN</name>
<organism evidence="7 8">
    <name type="scientific">Parelaphostrongylus tenuis</name>
    <name type="common">Meningeal worm</name>
    <dbReference type="NCBI Taxonomy" id="148309"/>
    <lineage>
        <taxon>Eukaryota</taxon>
        <taxon>Metazoa</taxon>
        <taxon>Ecdysozoa</taxon>
        <taxon>Nematoda</taxon>
        <taxon>Chromadorea</taxon>
        <taxon>Rhabditida</taxon>
        <taxon>Rhabditina</taxon>
        <taxon>Rhabditomorpha</taxon>
        <taxon>Strongyloidea</taxon>
        <taxon>Metastrongylidae</taxon>
        <taxon>Parelaphostrongylus</taxon>
    </lineage>
</organism>
<evidence type="ECO:0000256" key="2">
    <source>
        <dbReference type="ARBA" id="ARBA00022803"/>
    </source>
</evidence>
<evidence type="ECO:0000259" key="6">
    <source>
        <dbReference type="Pfam" id="PF13877"/>
    </source>
</evidence>
<feature type="repeat" description="TPR" evidence="5">
    <location>
        <begin position="38"/>
        <end position="71"/>
    </location>
</feature>